<evidence type="ECO:0000313" key="10">
    <source>
        <dbReference type="Proteomes" id="UP001595729"/>
    </source>
</evidence>
<dbReference type="RefSeq" id="WP_382175142.1">
    <property type="nucleotide sequence ID" value="NZ_JBHRXX010000007.1"/>
</dbReference>
<comment type="subcellular location">
    <subcellularLocation>
        <location evidence="2">Endomembrane system</location>
        <topology evidence="2">Multi-pass membrane protein</topology>
    </subcellularLocation>
</comment>
<feature type="transmembrane region" description="Helical" evidence="7">
    <location>
        <begin position="396"/>
        <end position="415"/>
    </location>
</feature>
<dbReference type="PANTHER" id="PTHR13325">
    <property type="entry name" value="PROTEASE M50 MEMBRANE-BOUND TRANSCRIPTION FACTOR SITE 2 PROTEASE"/>
    <property type="match status" value="1"/>
</dbReference>
<comment type="caution">
    <text evidence="9">The sequence shown here is derived from an EMBL/GenBank/DDBJ whole genome shotgun (WGS) entry which is preliminary data.</text>
</comment>
<evidence type="ECO:0000256" key="6">
    <source>
        <dbReference type="ARBA" id="ARBA00023136"/>
    </source>
</evidence>
<evidence type="ECO:0000313" key="9">
    <source>
        <dbReference type="EMBL" id="MFC3684844.1"/>
    </source>
</evidence>
<feature type="transmembrane region" description="Helical" evidence="7">
    <location>
        <begin position="198"/>
        <end position="215"/>
    </location>
</feature>
<keyword evidence="10" id="KW-1185">Reference proteome</keyword>
<evidence type="ECO:0000256" key="4">
    <source>
        <dbReference type="ARBA" id="ARBA00022692"/>
    </source>
</evidence>
<sequence>MSTGAAVPANGQIRVKAPPRKQPLPPIRDELILFPAAPNEDGTPAWMIQDPVTNRFFRIGWLDFELLVHWADHDLASLVRTVNQQTPLNVTADDVRALEKFLSDNQLLRLTGKADVAKAIARAQSMKRSLLESLLHNYLFFRLPLVRPQAWLAALQPFLARLNMPLIAVVVLAITLLGVFLVSRQWDQFTHTLVDNMTWNGLLGYGVALMVAKMLHELGHAFAATRYGVRVAHMGVAFLVMFPMLYTDTGESWRLKDPRQRLAIASAGIAVELALAGIATLVWSLAPDGAFRNGMFFLATTSWVLTVAINASPFMRFDGYFIASDLLDLPNLHERSSALARTWLRRTLLGFQDRWPEGFPDGKRRALIVFALITWVYRLTVFIGIALLVYVFFFKLLGILLMLLELVWFIGRPVMKELEVWKKRRAEITGHRKRWLAGIVLAGLVLLLMPFSSRVAGYGWYHAQEQQSIHAPFAAQIVSMPTQRSFKAGDVLFVLDSSILGIAQDKSRQMAQARESQIAGLLGLPDGEAQRQSLTSQKAFYEAEEKLSEDERERLTLRAAFDGELRDIDPVLAPGVWVKPREPLALLVDQRSWVVDAFIEEAQLGRLQVGQPVRAGLVSDPRAWVDGRIEAIDVSRTLALPNPLLDASNGGPIATVAEPPKDGQGGGRVVRDALFRVRIVLDEPLPTQQMATVRVRIEGEAESLAAGVFRKVASIFIRESGF</sequence>
<feature type="transmembrane region" description="Helical" evidence="7">
    <location>
        <begin position="367"/>
        <end position="390"/>
    </location>
</feature>
<evidence type="ECO:0000256" key="3">
    <source>
        <dbReference type="ARBA" id="ARBA00007931"/>
    </source>
</evidence>
<comment type="cofactor">
    <cofactor evidence="1">
        <name>Zn(2+)</name>
        <dbReference type="ChEBI" id="CHEBI:29105"/>
    </cofactor>
</comment>
<dbReference type="Pfam" id="PF02163">
    <property type="entry name" value="Peptidase_M50"/>
    <property type="match status" value="1"/>
</dbReference>
<protein>
    <submittedName>
        <fullName evidence="9">HlyD family efflux transporter periplasmic adaptor subunit</fullName>
    </submittedName>
</protein>
<feature type="transmembrane region" description="Helical" evidence="7">
    <location>
        <begin position="166"/>
        <end position="186"/>
    </location>
</feature>
<evidence type="ECO:0000256" key="5">
    <source>
        <dbReference type="ARBA" id="ARBA00022989"/>
    </source>
</evidence>
<evidence type="ECO:0000256" key="1">
    <source>
        <dbReference type="ARBA" id="ARBA00001947"/>
    </source>
</evidence>
<reference evidence="10" key="1">
    <citation type="journal article" date="2019" name="Int. J. Syst. Evol. Microbiol.">
        <title>The Global Catalogue of Microorganisms (GCM) 10K type strain sequencing project: providing services to taxonomists for standard genome sequencing and annotation.</title>
        <authorList>
            <consortium name="The Broad Institute Genomics Platform"/>
            <consortium name="The Broad Institute Genome Sequencing Center for Infectious Disease"/>
            <person name="Wu L."/>
            <person name="Ma J."/>
        </authorList>
    </citation>
    <scope>NUCLEOTIDE SEQUENCE [LARGE SCALE GENOMIC DNA]</scope>
    <source>
        <strain evidence="10">KCTC 42501</strain>
    </source>
</reference>
<dbReference type="Gene3D" id="2.40.30.170">
    <property type="match status" value="1"/>
</dbReference>
<dbReference type="InterPro" id="IPR001193">
    <property type="entry name" value="MBTPS2"/>
</dbReference>
<evidence type="ECO:0000256" key="2">
    <source>
        <dbReference type="ARBA" id="ARBA00004127"/>
    </source>
</evidence>
<dbReference type="Proteomes" id="UP001595729">
    <property type="component" value="Unassembled WGS sequence"/>
</dbReference>
<comment type="similarity">
    <text evidence="3">Belongs to the peptidase M50B family.</text>
</comment>
<feature type="domain" description="Peptidase M50" evidence="8">
    <location>
        <begin position="207"/>
        <end position="283"/>
    </location>
</feature>
<evidence type="ECO:0000259" key="8">
    <source>
        <dbReference type="Pfam" id="PF02163"/>
    </source>
</evidence>
<name>A0ABV7W625_9BURK</name>
<gene>
    <name evidence="9" type="ORF">ACFOPI_14670</name>
</gene>
<dbReference type="InterPro" id="IPR008915">
    <property type="entry name" value="Peptidase_M50"/>
</dbReference>
<feature type="transmembrane region" description="Helical" evidence="7">
    <location>
        <begin position="435"/>
        <end position="461"/>
    </location>
</feature>
<evidence type="ECO:0000256" key="7">
    <source>
        <dbReference type="SAM" id="Phobius"/>
    </source>
</evidence>
<keyword evidence="5 7" id="KW-1133">Transmembrane helix</keyword>
<accession>A0ABV7W625</accession>
<proteinExistence type="inferred from homology"/>
<keyword evidence="6 7" id="KW-0472">Membrane</keyword>
<dbReference type="EMBL" id="JBHRXX010000007">
    <property type="protein sequence ID" value="MFC3684844.1"/>
    <property type="molecule type" value="Genomic_DNA"/>
</dbReference>
<keyword evidence="4 7" id="KW-0812">Transmembrane</keyword>
<feature type="transmembrane region" description="Helical" evidence="7">
    <location>
        <begin position="262"/>
        <end position="286"/>
    </location>
</feature>
<dbReference type="PANTHER" id="PTHR13325:SF3">
    <property type="entry name" value="MEMBRANE-BOUND TRANSCRIPTION FACTOR SITE-2 PROTEASE"/>
    <property type="match status" value="1"/>
</dbReference>
<feature type="transmembrane region" description="Helical" evidence="7">
    <location>
        <begin position="227"/>
        <end position="246"/>
    </location>
</feature>
<organism evidence="9 10">
    <name type="scientific">Hydrogenophaga luteola</name>
    <dbReference type="NCBI Taxonomy" id="1591122"/>
    <lineage>
        <taxon>Bacteria</taxon>
        <taxon>Pseudomonadati</taxon>
        <taxon>Pseudomonadota</taxon>
        <taxon>Betaproteobacteria</taxon>
        <taxon>Burkholderiales</taxon>
        <taxon>Comamonadaceae</taxon>
        <taxon>Hydrogenophaga</taxon>
    </lineage>
</organism>